<name>A0A5F1YK71_9LEPT</name>
<dbReference type="OrthoDB" id="9806238at2"/>
<sequence>MESAFTLLGISGTTSGASCEGKKLTLFTDPMPSESQLPVLQLGESIVLDRSTHAFLEAPVWDFSLGSEYEGYFLRYKRGLETSACHEFKPLFPGYHYVKLCNNPTNGEYTCVARGFIKVEGEMNKAPFAAVAQNSQKIFMGQAATLDMSASNDPEGDNLKFAWRLLDLPSHSSALAPKSEAAVQTFTPDVPGRYVLVGYAQDGYENHLRFLDEVKSTVVATVHSRIQGNAAPTIAMNRIPAQPIAGLPIRFDASTSTDPEGELLRLHSWYIAVKHPDGVYEYFDYQEDFGPGELRVGRTLQAGTYLAGVCLVDNAARTPELPEEANSCWEEEFDVIDP</sequence>
<proteinExistence type="predicted"/>
<dbReference type="Proteomes" id="UP000298277">
    <property type="component" value="Unassembled WGS sequence"/>
</dbReference>
<dbReference type="AlphaFoldDB" id="A0A5F1YK71"/>
<gene>
    <name evidence="1" type="ORF">EHQ17_11015</name>
</gene>
<dbReference type="Gene3D" id="2.60.40.10">
    <property type="entry name" value="Immunoglobulins"/>
    <property type="match status" value="1"/>
</dbReference>
<reference evidence="1" key="1">
    <citation type="journal article" date="2019" name="PLoS Negl. Trop. Dis.">
        <title>Revisiting the worldwide diversity of Leptospira species in the environment.</title>
        <authorList>
            <person name="Vincent A.T."/>
            <person name="Schiettekatte O."/>
            <person name="Bourhy P."/>
            <person name="Veyrier F.J."/>
            <person name="Picardeau M."/>
        </authorList>
    </citation>
    <scope>NUCLEOTIDE SEQUENCE [LARGE SCALE GENOMIC DNA]</scope>
    <source>
        <strain evidence="1">201800299</strain>
    </source>
</reference>
<protein>
    <submittedName>
        <fullName evidence="1">Uncharacterized protein</fullName>
    </submittedName>
</protein>
<dbReference type="RefSeq" id="WP_135594574.1">
    <property type="nucleotide sequence ID" value="NZ_RQEZ01000013.1"/>
</dbReference>
<accession>A0A5F1YK71</accession>
<evidence type="ECO:0000313" key="1">
    <source>
        <dbReference type="EMBL" id="TGK33316.1"/>
    </source>
</evidence>
<evidence type="ECO:0000313" key="2">
    <source>
        <dbReference type="Proteomes" id="UP000298277"/>
    </source>
</evidence>
<dbReference type="InterPro" id="IPR013783">
    <property type="entry name" value="Ig-like_fold"/>
</dbReference>
<dbReference type="EMBL" id="RQFA01000046">
    <property type="protein sequence ID" value="TGK33316.1"/>
    <property type="molecule type" value="Genomic_DNA"/>
</dbReference>
<keyword evidence="2" id="KW-1185">Reference proteome</keyword>
<comment type="caution">
    <text evidence="1">The sequence shown here is derived from an EMBL/GenBank/DDBJ whole genome shotgun (WGS) entry which is preliminary data.</text>
</comment>
<organism evidence="1 2">
    <name type="scientific">Leptospira gomenensis</name>
    <dbReference type="NCBI Taxonomy" id="2484974"/>
    <lineage>
        <taxon>Bacteria</taxon>
        <taxon>Pseudomonadati</taxon>
        <taxon>Spirochaetota</taxon>
        <taxon>Spirochaetia</taxon>
        <taxon>Leptospirales</taxon>
        <taxon>Leptospiraceae</taxon>
        <taxon>Leptospira</taxon>
    </lineage>
</organism>